<dbReference type="GO" id="GO:0030255">
    <property type="term" value="P:protein secretion by the type IV secretion system"/>
    <property type="evidence" value="ECO:0007669"/>
    <property type="project" value="InterPro"/>
</dbReference>
<keyword evidence="2 5" id="KW-0812">Transmembrane</keyword>
<feature type="signal peptide" evidence="6">
    <location>
        <begin position="1"/>
        <end position="27"/>
    </location>
</feature>
<keyword evidence="3 5" id="KW-1133">Transmembrane helix</keyword>
<accession>E8LKH6</accession>
<proteinExistence type="predicted"/>
<evidence type="ECO:0000313" key="7">
    <source>
        <dbReference type="EMBL" id="EFY06963.1"/>
    </source>
</evidence>
<evidence type="ECO:0000256" key="2">
    <source>
        <dbReference type="ARBA" id="ARBA00022692"/>
    </source>
</evidence>
<name>E8LKH6_SUCHY</name>
<dbReference type="Pfam" id="PF04610">
    <property type="entry name" value="TrbL"/>
    <property type="match status" value="1"/>
</dbReference>
<protein>
    <submittedName>
        <fullName evidence="7">P-type conjugative transfer protein TrbL</fullName>
    </submittedName>
</protein>
<dbReference type="AlphaFoldDB" id="E8LKH6"/>
<dbReference type="HOGENOM" id="CLU_813600_0_0_6"/>
<gene>
    <name evidence="7" type="primary">trbL</name>
    <name evidence="7" type="ORF">HMPREF9444_01216</name>
</gene>
<comment type="subcellular location">
    <subcellularLocation>
        <location evidence="1">Membrane</location>
        <topology evidence="1">Multi-pass membrane protein</topology>
    </subcellularLocation>
</comment>
<dbReference type="RefSeq" id="WP_009143414.1">
    <property type="nucleotide sequence ID" value="NZ_GL830997.1"/>
</dbReference>
<feature type="chain" id="PRO_5003224083" evidence="6">
    <location>
        <begin position="28"/>
        <end position="341"/>
    </location>
</feature>
<dbReference type="InterPro" id="IPR014150">
    <property type="entry name" value="Conjugal_tfr_TrbL"/>
</dbReference>
<evidence type="ECO:0000256" key="3">
    <source>
        <dbReference type="ARBA" id="ARBA00022989"/>
    </source>
</evidence>
<feature type="transmembrane region" description="Helical" evidence="5">
    <location>
        <begin position="208"/>
        <end position="226"/>
    </location>
</feature>
<organism evidence="7 8">
    <name type="scientific">Succinatimonas hippei (strain DSM 22608 / JCM 16073 / KCTC 15190 / YIT 12066)</name>
    <dbReference type="NCBI Taxonomy" id="762983"/>
    <lineage>
        <taxon>Bacteria</taxon>
        <taxon>Pseudomonadati</taxon>
        <taxon>Pseudomonadota</taxon>
        <taxon>Gammaproteobacteria</taxon>
        <taxon>Aeromonadales</taxon>
        <taxon>Succinivibrionaceae</taxon>
        <taxon>Succinatimonas</taxon>
    </lineage>
</organism>
<evidence type="ECO:0000256" key="4">
    <source>
        <dbReference type="ARBA" id="ARBA00023136"/>
    </source>
</evidence>
<reference evidence="7 8" key="1">
    <citation type="submission" date="2011-01" db="EMBL/GenBank/DDBJ databases">
        <authorList>
            <person name="Weinstock G."/>
            <person name="Sodergren E."/>
            <person name="Clifton S."/>
            <person name="Fulton L."/>
            <person name="Fulton B."/>
            <person name="Courtney L."/>
            <person name="Fronick C."/>
            <person name="Harrison M."/>
            <person name="Strong C."/>
            <person name="Farmer C."/>
            <person name="Delahaunty K."/>
            <person name="Markovic C."/>
            <person name="Hall O."/>
            <person name="Minx P."/>
            <person name="Tomlinson C."/>
            <person name="Mitreva M."/>
            <person name="Hou S."/>
            <person name="Chen J."/>
            <person name="Wollam A."/>
            <person name="Pepin K.H."/>
            <person name="Johnson M."/>
            <person name="Bhonagiri V."/>
            <person name="Zhang X."/>
            <person name="Suruliraj S."/>
            <person name="Warren W."/>
            <person name="Chinwalla A."/>
            <person name="Mardis E.R."/>
            <person name="Wilson R.K."/>
        </authorList>
    </citation>
    <scope>NUCLEOTIDE SEQUENCE [LARGE SCALE GENOMIC DNA]</scope>
    <source>
        <strain evidence="8">DSM 22608 / JCM 16073 / KCTC 15190 / YIT 12066</strain>
    </source>
</reference>
<feature type="transmembrane region" description="Helical" evidence="5">
    <location>
        <begin position="181"/>
        <end position="202"/>
    </location>
</feature>
<dbReference type="InterPro" id="IPR007688">
    <property type="entry name" value="Conjugal_tfr_TrbL/VirB6"/>
</dbReference>
<dbReference type="GO" id="GO:0016020">
    <property type="term" value="C:membrane"/>
    <property type="evidence" value="ECO:0007669"/>
    <property type="project" value="UniProtKB-SubCell"/>
</dbReference>
<feature type="transmembrane region" description="Helical" evidence="5">
    <location>
        <begin position="238"/>
        <end position="259"/>
    </location>
</feature>
<evidence type="ECO:0000256" key="6">
    <source>
        <dbReference type="SAM" id="SignalP"/>
    </source>
</evidence>
<feature type="transmembrane region" description="Helical" evidence="5">
    <location>
        <begin position="279"/>
        <end position="298"/>
    </location>
</feature>
<keyword evidence="8" id="KW-1185">Reference proteome</keyword>
<dbReference type="EMBL" id="AEVO01000061">
    <property type="protein sequence ID" value="EFY06963.1"/>
    <property type="molecule type" value="Genomic_DNA"/>
</dbReference>
<keyword evidence="6" id="KW-0732">Signal</keyword>
<dbReference type="eggNOG" id="COG3846">
    <property type="taxonomic scope" value="Bacteria"/>
</dbReference>
<keyword evidence="4 5" id="KW-0472">Membrane</keyword>
<dbReference type="Proteomes" id="UP000018458">
    <property type="component" value="Unassembled WGS sequence"/>
</dbReference>
<evidence type="ECO:0000256" key="5">
    <source>
        <dbReference type="SAM" id="Phobius"/>
    </source>
</evidence>
<feature type="transmembrane region" description="Helical" evidence="5">
    <location>
        <begin position="85"/>
        <end position="103"/>
    </location>
</feature>
<evidence type="ECO:0000313" key="8">
    <source>
        <dbReference type="Proteomes" id="UP000018458"/>
    </source>
</evidence>
<dbReference type="OrthoDB" id="8525003at2"/>
<sequence>MKFNKTLPQIFILALLTVLTFGSPAFAADNNLNYSYQTQEENIKSARGLGNMFLNPSGVLNLSVNRVLSKINQITVPLKSAATRLFWILCAISAVLSGIRLIFQDGTIQNFFGELVKMLLIIGIFEFLLQNGPDIGADIIDSMIKLSQSQELGISECADKTFKIAGLLINKAGAHGPIMEITIILEVVLIFVVLSLIIVKFAVMYVSAYFVCVAGIFVLGFGALSFTRDLSVNYLKMLFSIGLQLMSIILICSAGFSIFDDFIYDLETSGNISFTDTTVLIFTSLFIYGLSTGTPQVVGQLIMGANISGGASLLKPVALSTHIVRNTGTSLIRSITKSKKK</sequence>
<comment type="caution">
    <text evidence="7">The sequence shown here is derived from an EMBL/GenBank/DDBJ whole genome shotgun (WGS) entry which is preliminary data.</text>
</comment>
<dbReference type="NCBIfam" id="TIGR02783">
    <property type="entry name" value="TrbL_P"/>
    <property type="match status" value="1"/>
</dbReference>
<dbReference type="STRING" id="762983.HMPREF9444_01216"/>
<evidence type="ECO:0000256" key="1">
    <source>
        <dbReference type="ARBA" id="ARBA00004141"/>
    </source>
</evidence>